<keyword evidence="3" id="KW-1185">Reference proteome</keyword>
<dbReference type="CDD" id="cd00093">
    <property type="entry name" value="HTH_XRE"/>
    <property type="match status" value="1"/>
</dbReference>
<evidence type="ECO:0000313" key="2">
    <source>
        <dbReference type="EMBL" id="GAA3378780.1"/>
    </source>
</evidence>
<accession>A0ABP6SJW5</accession>
<protein>
    <recommendedName>
        <fullName evidence="1">HTH cro/C1-type domain-containing protein</fullName>
    </recommendedName>
</protein>
<dbReference type="RefSeq" id="WP_345043387.1">
    <property type="nucleotide sequence ID" value="NZ_BAAAYL010000001.1"/>
</dbReference>
<dbReference type="EMBL" id="BAAAYL010000001">
    <property type="protein sequence ID" value="GAA3378780.1"/>
    <property type="molecule type" value="Genomic_DNA"/>
</dbReference>
<sequence>MPAAAQPPWILDARRALGDRIRDTRMWRDMTQEELAEQAGIDRSTVQRLEAGADAKVSHLLRIALTLNIPVTDLLHEL</sequence>
<name>A0ABP6SJW5_9ACTN</name>
<reference evidence="3" key="1">
    <citation type="journal article" date="2019" name="Int. J. Syst. Evol. Microbiol.">
        <title>The Global Catalogue of Microorganisms (GCM) 10K type strain sequencing project: providing services to taxonomists for standard genome sequencing and annotation.</title>
        <authorList>
            <consortium name="The Broad Institute Genomics Platform"/>
            <consortium name="The Broad Institute Genome Sequencing Center for Infectious Disease"/>
            <person name="Wu L."/>
            <person name="Ma J."/>
        </authorList>
    </citation>
    <scope>NUCLEOTIDE SEQUENCE [LARGE SCALE GENOMIC DNA]</scope>
    <source>
        <strain evidence="3">JCM 9651</strain>
    </source>
</reference>
<dbReference type="SUPFAM" id="SSF47413">
    <property type="entry name" value="lambda repressor-like DNA-binding domains"/>
    <property type="match status" value="1"/>
</dbReference>
<dbReference type="Proteomes" id="UP001499990">
    <property type="component" value="Unassembled WGS sequence"/>
</dbReference>
<dbReference type="InterPro" id="IPR010982">
    <property type="entry name" value="Lambda_DNA-bd_dom_sf"/>
</dbReference>
<proteinExistence type="predicted"/>
<organism evidence="2 3">
    <name type="scientific">Streptomyces sannanensis</name>
    <dbReference type="NCBI Taxonomy" id="285536"/>
    <lineage>
        <taxon>Bacteria</taxon>
        <taxon>Bacillati</taxon>
        <taxon>Actinomycetota</taxon>
        <taxon>Actinomycetes</taxon>
        <taxon>Kitasatosporales</taxon>
        <taxon>Streptomycetaceae</taxon>
        <taxon>Streptomyces</taxon>
    </lineage>
</organism>
<dbReference type="SMART" id="SM00530">
    <property type="entry name" value="HTH_XRE"/>
    <property type="match status" value="1"/>
</dbReference>
<gene>
    <name evidence="2" type="ORF">GCM10020367_59680</name>
</gene>
<dbReference type="PROSITE" id="PS50943">
    <property type="entry name" value="HTH_CROC1"/>
    <property type="match status" value="1"/>
</dbReference>
<dbReference type="Gene3D" id="1.10.260.40">
    <property type="entry name" value="lambda repressor-like DNA-binding domains"/>
    <property type="match status" value="1"/>
</dbReference>
<dbReference type="Pfam" id="PF01381">
    <property type="entry name" value="HTH_3"/>
    <property type="match status" value="1"/>
</dbReference>
<evidence type="ECO:0000313" key="3">
    <source>
        <dbReference type="Proteomes" id="UP001499990"/>
    </source>
</evidence>
<dbReference type="InterPro" id="IPR001387">
    <property type="entry name" value="Cro/C1-type_HTH"/>
</dbReference>
<evidence type="ECO:0000259" key="1">
    <source>
        <dbReference type="PROSITE" id="PS50943"/>
    </source>
</evidence>
<comment type="caution">
    <text evidence="2">The sequence shown here is derived from an EMBL/GenBank/DDBJ whole genome shotgun (WGS) entry which is preliminary data.</text>
</comment>
<feature type="domain" description="HTH cro/C1-type" evidence="1">
    <location>
        <begin position="21"/>
        <end position="74"/>
    </location>
</feature>